<name>W7X175_TETTS</name>
<dbReference type="Proteomes" id="UP000009168">
    <property type="component" value="Unassembled WGS sequence"/>
</dbReference>
<protein>
    <submittedName>
        <fullName evidence="2">Transmembrane protein, putative</fullName>
    </submittedName>
</protein>
<evidence type="ECO:0000256" key="1">
    <source>
        <dbReference type="SAM" id="Phobius"/>
    </source>
</evidence>
<gene>
    <name evidence="2" type="ORF">TTHERM_000637249</name>
</gene>
<sequence>MINQQDKPNQLNILDEFHLTFIINLYSSIWAIHLQIIEQYYYQIDNNLSQEQKNLALIIIQWVSVKSILIIMVIHLMNQLYFYQLIQINFIRQFIMSLLLLKYSYYLVNYLVPRCCLAQFTFFMAILIH</sequence>
<dbReference type="EMBL" id="GG662588">
    <property type="protein sequence ID" value="EWS72965.1"/>
    <property type="molecule type" value="Genomic_DNA"/>
</dbReference>
<feature type="transmembrane region" description="Helical" evidence="1">
    <location>
        <begin position="17"/>
        <end position="34"/>
    </location>
</feature>
<evidence type="ECO:0000313" key="3">
    <source>
        <dbReference type="Proteomes" id="UP000009168"/>
    </source>
</evidence>
<keyword evidence="1" id="KW-0472">Membrane</keyword>
<feature type="transmembrane region" description="Helical" evidence="1">
    <location>
        <begin position="55"/>
        <end position="75"/>
    </location>
</feature>
<accession>W7X175</accession>
<dbReference type="RefSeq" id="XP_012654498.1">
    <property type="nucleotide sequence ID" value="XM_012799044.1"/>
</dbReference>
<dbReference type="KEGG" id="tet:TTHERM_000637249"/>
<organism evidence="2 3">
    <name type="scientific">Tetrahymena thermophila (strain SB210)</name>
    <dbReference type="NCBI Taxonomy" id="312017"/>
    <lineage>
        <taxon>Eukaryota</taxon>
        <taxon>Sar</taxon>
        <taxon>Alveolata</taxon>
        <taxon>Ciliophora</taxon>
        <taxon>Intramacronucleata</taxon>
        <taxon>Oligohymenophorea</taxon>
        <taxon>Hymenostomatida</taxon>
        <taxon>Tetrahymenina</taxon>
        <taxon>Tetrahymenidae</taxon>
        <taxon>Tetrahymena</taxon>
    </lineage>
</organism>
<dbReference type="InParanoid" id="W7X175"/>
<proteinExistence type="predicted"/>
<keyword evidence="3" id="KW-1185">Reference proteome</keyword>
<dbReference type="AlphaFoldDB" id="W7X175"/>
<keyword evidence="1 2" id="KW-0812">Transmembrane</keyword>
<evidence type="ECO:0000313" key="2">
    <source>
        <dbReference type="EMBL" id="EWS72965.1"/>
    </source>
</evidence>
<keyword evidence="1" id="KW-1133">Transmembrane helix</keyword>
<dbReference type="GeneID" id="24439956"/>
<reference evidence="3" key="1">
    <citation type="journal article" date="2006" name="PLoS Biol.">
        <title>Macronuclear genome sequence of the ciliate Tetrahymena thermophila, a model eukaryote.</title>
        <authorList>
            <person name="Eisen J.A."/>
            <person name="Coyne R.S."/>
            <person name="Wu M."/>
            <person name="Wu D."/>
            <person name="Thiagarajan M."/>
            <person name="Wortman J.R."/>
            <person name="Badger J.H."/>
            <person name="Ren Q."/>
            <person name="Amedeo P."/>
            <person name="Jones K.M."/>
            <person name="Tallon L.J."/>
            <person name="Delcher A.L."/>
            <person name="Salzberg S.L."/>
            <person name="Silva J.C."/>
            <person name="Haas B.J."/>
            <person name="Majoros W.H."/>
            <person name="Farzad M."/>
            <person name="Carlton J.M."/>
            <person name="Smith R.K. Jr."/>
            <person name="Garg J."/>
            <person name="Pearlman R.E."/>
            <person name="Karrer K.M."/>
            <person name="Sun L."/>
            <person name="Manning G."/>
            <person name="Elde N.C."/>
            <person name="Turkewitz A.P."/>
            <person name="Asai D.J."/>
            <person name="Wilkes D.E."/>
            <person name="Wang Y."/>
            <person name="Cai H."/>
            <person name="Collins K."/>
            <person name="Stewart B.A."/>
            <person name="Lee S.R."/>
            <person name="Wilamowska K."/>
            <person name="Weinberg Z."/>
            <person name="Ruzzo W.L."/>
            <person name="Wloga D."/>
            <person name="Gaertig J."/>
            <person name="Frankel J."/>
            <person name="Tsao C.-C."/>
            <person name="Gorovsky M.A."/>
            <person name="Keeling P.J."/>
            <person name="Waller R.F."/>
            <person name="Patron N.J."/>
            <person name="Cherry J.M."/>
            <person name="Stover N.A."/>
            <person name="Krieger C.J."/>
            <person name="del Toro C."/>
            <person name="Ryder H.F."/>
            <person name="Williamson S.C."/>
            <person name="Barbeau R.A."/>
            <person name="Hamilton E.P."/>
            <person name="Orias E."/>
        </authorList>
    </citation>
    <scope>NUCLEOTIDE SEQUENCE [LARGE SCALE GENOMIC DNA]</scope>
    <source>
        <strain evidence="3">SB210</strain>
    </source>
</reference>
<feature type="transmembrane region" description="Helical" evidence="1">
    <location>
        <begin position="81"/>
        <end position="101"/>
    </location>
</feature>